<dbReference type="Pfam" id="PF12802">
    <property type="entry name" value="MarR_2"/>
    <property type="match status" value="1"/>
</dbReference>
<dbReference type="Gene3D" id="1.10.10.10">
    <property type="entry name" value="Winged helix-like DNA-binding domain superfamily/Winged helix DNA-binding domain"/>
    <property type="match status" value="1"/>
</dbReference>
<sequence length="146" mass="16698">MTADDITHEIAVTIDTLIWELRRFGEQQVGLTPLPQSEFDVLRAVFDRPGATVSDIARRLSRQPSNISTSVRRLVERGLLEREIDPRDRRSGLLRPTEQARLDRRAIDTAWDSAVGRVLETMTDDEVRTMVAAVPLLRRMTDLPHR</sequence>
<name>A0A917CZ42_9NOCA</name>
<dbReference type="InterPro" id="IPR036388">
    <property type="entry name" value="WH-like_DNA-bd_sf"/>
</dbReference>
<evidence type="ECO:0000256" key="3">
    <source>
        <dbReference type="ARBA" id="ARBA00023163"/>
    </source>
</evidence>
<dbReference type="PANTHER" id="PTHR39515">
    <property type="entry name" value="CONSERVED PROTEIN"/>
    <property type="match status" value="1"/>
</dbReference>
<keyword evidence="6" id="KW-1185">Reference proteome</keyword>
<dbReference type="InterPro" id="IPR036390">
    <property type="entry name" value="WH_DNA-bd_sf"/>
</dbReference>
<dbReference type="GO" id="GO:0003677">
    <property type="term" value="F:DNA binding"/>
    <property type="evidence" value="ECO:0007669"/>
    <property type="project" value="UniProtKB-KW"/>
</dbReference>
<feature type="domain" description="HTH marR-type" evidence="4">
    <location>
        <begin position="3"/>
        <end position="142"/>
    </location>
</feature>
<evidence type="ECO:0000313" key="5">
    <source>
        <dbReference type="EMBL" id="GGG02473.1"/>
    </source>
</evidence>
<dbReference type="PROSITE" id="PS01117">
    <property type="entry name" value="HTH_MARR_1"/>
    <property type="match status" value="1"/>
</dbReference>
<dbReference type="PANTHER" id="PTHR39515:SF2">
    <property type="entry name" value="HTH-TYPE TRANSCRIPTIONAL REGULATOR RV0880"/>
    <property type="match status" value="1"/>
</dbReference>
<dbReference type="EMBL" id="BMCU01000002">
    <property type="protein sequence ID" value="GGG02473.1"/>
    <property type="molecule type" value="Genomic_DNA"/>
</dbReference>
<dbReference type="Proteomes" id="UP000654257">
    <property type="component" value="Unassembled WGS sequence"/>
</dbReference>
<evidence type="ECO:0000256" key="1">
    <source>
        <dbReference type="ARBA" id="ARBA00023015"/>
    </source>
</evidence>
<dbReference type="InterPro" id="IPR000835">
    <property type="entry name" value="HTH_MarR-typ"/>
</dbReference>
<keyword evidence="3" id="KW-0804">Transcription</keyword>
<dbReference type="SMART" id="SM00347">
    <property type="entry name" value="HTH_MARR"/>
    <property type="match status" value="1"/>
</dbReference>
<keyword evidence="2" id="KW-0238">DNA-binding</keyword>
<evidence type="ECO:0000256" key="2">
    <source>
        <dbReference type="ARBA" id="ARBA00023125"/>
    </source>
</evidence>
<dbReference type="InterPro" id="IPR052526">
    <property type="entry name" value="HTH-type_Bedaq_tolerance"/>
</dbReference>
<proteinExistence type="predicted"/>
<reference evidence="5" key="2">
    <citation type="submission" date="2020-09" db="EMBL/GenBank/DDBJ databases">
        <authorList>
            <person name="Sun Q."/>
            <person name="Sedlacek I."/>
        </authorList>
    </citation>
    <scope>NUCLEOTIDE SEQUENCE</scope>
    <source>
        <strain evidence="5">CCM 7905</strain>
    </source>
</reference>
<dbReference type="PROSITE" id="PS50995">
    <property type="entry name" value="HTH_MARR_2"/>
    <property type="match status" value="1"/>
</dbReference>
<dbReference type="RefSeq" id="WP_188544263.1">
    <property type="nucleotide sequence ID" value="NZ_BMCU01000002.1"/>
</dbReference>
<gene>
    <name evidence="5" type="ORF">GCM10007304_15580</name>
</gene>
<protein>
    <submittedName>
        <fullName evidence="5">MarR family transcriptional regulator</fullName>
    </submittedName>
</protein>
<dbReference type="SUPFAM" id="SSF46785">
    <property type="entry name" value="Winged helix' DNA-binding domain"/>
    <property type="match status" value="1"/>
</dbReference>
<comment type="caution">
    <text evidence="5">The sequence shown here is derived from an EMBL/GenBank/DDBJ whole genome shotgun (WGS) entry which is preliminary data.</text>
</comment>
<evidence type="ECO:0000259" key="4">
    <source>
        <dbReference type="PROSITE" id="PS50995"/>
    </source>
</evidence>
<organism evidence="5 6">
    <name type="scientific">Rhodococcoides trifolii</name>
    <dbReference type="NCBI Taxonomy" id="908250"/>
    <lineage>
        <taxon>Bacteria</taxon>
        <taxon>Bacillati</taxon>
        <taxon>Actinomycetota</taxon>
        <taxon>Actinomycetes</taxon>
        <taxon>Mycobacteriales</taxon>
        <taxon>Nocardiaceae</taxon>
        <taxon>Rhodococcoides</taxon>
    </lineage>
</organism>
<reference evidence="5" key="1">
    <citation type="journal article" date="2014" name="Int. J. Syst. Evol. Microbiol.">
        <title>Complete genome sequence of Corynebacterium casei LMG S-19264T (=DSM 44701T), isolated from a smear-ripened cheese.</title>
        <authorList>
            <consortium name="US DOE Joint Genome Institute (JGI-PGF)"/>
            <person name="Walter F."/>
            <person name="Albersmeier A."/>
            <person name="Kalinowski J."/>
            <person name="Ruckert C."/>
        </authorList>
    </citation>
    <scope>NUCLEOTIDE SEQUENCE</scope>
    <source>
        <strain evidence="5">CCM 7905</strain>
    </source>
</reference>
<evidence type="ECO:0000313" key="6">
    <source>
        <dbReference type="Proteomes" id="UP000654257"/>
    </source>
</evidence>
<dbReference type="AlphaFoldDB" id="A0A917CZ42"/>
<accession>A0A917CZ42</accession>
<dbReference type="InterPro" id="IPR023187">
    <property type="entry name" value="Tscrpt_reg_MarR-type_CS"/>
</dbReference>
<keyword evidence="1" id="KW-0805">Transcription regulation</keyword>
<dbReference type="GO" id="GO:0003700">
    <property type="term" value="F:DNA-binding transcription factor activity"/>
    <property type="evidence" value="ECO:0007669"/>
    <property type="project" value="InterPro"/>
</dbReference>